<sequence>MILLLLGLFISGILVYQILNGIDFKKIMSSGNSREGLETPTKAKALDDKEHSYIEKSIAYQASKKSDPQGVLSTASNMSDFVTVGDGGYPNKDTKGFDGKPRMIEKAPNLATRRSEGGDKIRACKAMDDCAQLTGKNCGYCASSGKFSFGNAKGPLEDVCKPGLWSMDAATCAATKDRMLCNSVISCGDLVGETAEKCGFCPTTAKIMALKGGGRRSTGKKKFIPKYAGDTCSYGDGLLSATECKQFAKDHPCITPYHSTGPHSTNCFRKLWKNSGCTGAKPLMKTFDQVKKDIDNKGYMEIGKGFKDLYKQTIQSGDMASVMAAYPLCHNKQATIDPCDPKFQNPYGPKTYKARELCKKKIFKQVGGARKGKLFYDNLPEKFSVMEGFDGDTKEEARKIRDDNYMTNLRKVKRVADEEIVDIKDYPAKLKASMQIYGEKPDKPGGVRPGDYVSMDWTGEAGGKLFGYVMEKNEKSRLWACLWVIRKKKDQDKEVRTQKLTQAVQKQKWGWHGIKAVANDMKKVGDEYGNVSSAKIKVLKRCTPGNTMCGNSCNQLITRILDMYPRPQNCVVSKWSGYGACDKECGGGKKFKTRKIVYPAKRGGVPCPFLKHTIGCNFDPCINKNFKKAEKRTVKGSKDGVNYIQITGTGYLHVQEVEVYDDRGINVAKGQKASQSSTGWYGKASKPVDGQKNSRSWWSRPYANSNHTRGGTNQWWRVKLAGNKLHKITKVIVYNRPDGSYDRLRGKELILWQGPPYKWKKVDSYRLNIDRKQEIYIGNRVTLSCNLPTGGTETMVITKSGNRPKKGTMNEAECIAMAKKKGYWVGAGRWSHLMHGCVTHRRYPDSHMWYNRRNVGKKAGAGGHWGVNKGKSGGSCDSKEFTWSDKKGIKKYKDDCKKQNGKPSDESCLNTNFKKSTYYKDGGDLDWTGLRWFGWNSRKWPIDKCAKKCDDTPGCNRFSFGTTNAYGGWGLGCRISTGTYNKGFAPVTTDRYKSHGWRWWNTSNLWGGQIYDRKNTKHKPNNYKVFEYVGDFRDTGKRDLGKYRWRTARWGKRGDAYTCAWRCRNHKYFGLQWWGQCFCGDSYGKHYQHTRSGKNHDYQHRHRWWTYYGGWRNKVFRTPRASRDKWKTCATYGKVCELPKGGSGKYIMRFGKGKRWTQFQAKKKKEKCSPFGRWGVENPLGSKGSRFIKSGNRPRANAPRNAAECKRHLASRGARMGWKGNWSSIPHGCFTYNHWWYRGRWGGWNNSKRQKKKCGTGWRSRWICVNDKNREKTNYKQGVCQYKKF</sequence>
<dbReference type="InterPro" id="IPR000884">
    <property type="entry name" value="TSP1_rpt"/>
</dbReference>
<evidence type="ECO:0000256" key="4">
    <source>
        <dbReference type="SAM" id="MobiDB-lite"/>
    </source>
</evidence>
<evidence type="ECO:0000256" key="3">
    <source>
        <dbReference type="ARBA" id="ARBA00023180"/>
    </source>
</evidence>
<dbReference type="Gene3D" id="2.60.120.260">
    <property type="entry name" value="Galactose-binding domain-like"/>
    <property type="match status" value="1"/>
</dbReference>
<name>A0A6C0INN5_9ZZZZ</name>
<protein>
    <recommendedName>
        <fullName evidence="5">Spondin-like TSP1 domain-containing protein</fullName>
    </recommendedName>
</protein>
<feature type="domain" description="Spondin-like TSP1" evidence="5">
    <location>
        <begin position="570"/>
        <end position="621"/>
    </location>
</feature>
<keyword evidence="3" id="KW-0325">Glycoprotein</keyword>
<dbReference type="InterPro" id="IPR044004">
    <property type="entry name" value="TSP1_spondin_dom"/>
</dbReference>
<dbReference type="PANTHER" id="PTHR20920">
    <property type="entry name" value="RPE-SPONDIN"/>
    <property type="match status" value="1"/>
</dbReference>
<dbReference type="SUPFAM" id="SSF49785">
    <property type="entry name" value="Galactose-binding domain-like"/>
    <property type="match status" value="1"/>
</dbReference>
<evidence type="ECO:0000256" key="2">
    <source>
        <dbReference type="ARBA" id="ARBA00023157"/>
    </source>
</evidence>
<dbReference type="InterPro" id="IPR008979">
    <property type="entry name" value="Galactose-bd-like_sf"/>
</dbReference>
<dbReference type="PROSITE" id="PS50092">
    <property type="entry name" value="TSP1"/>
    <property type="match status" value="1"/>
</dbReference>
<dbReference type="InterPro" id="IPR039942">
    <property type="entry name" value="SBSPO"/>
</dbReference>
<dbReference type="SMART" id="SM00209">
    <property type="entry name" value="TSP1"/>
    <property type="match status" value="1"/>
</dbReference>
<keyword evidence="1" id="KW-0732">Signal</keyword>
<evidence type="ECO:0000259" key="5">
    <source>
        <dbReference type="Pfam" id="PF19028"/>
    </source>
</evidence>
<accession>A0A6C0INN5</accession>
<dbReference type="Pfam" id="PF19028">
    <property type="entry name" value="TSP1_spondin"/>
    <property type="match status" value="1"/>
</dbReference>
<organism evidence="6">
    <name type="scientific">viral metagenome</name>
    <dbReference type="NCBI Taxonomy" id="1070528"/>
    <lineage>
        <taxon>unclassified sequences</taxon>
        <taxon>metagenomes</taxon>
        <taxon>organismal metagenomes</taxon>
    </lineage>
</organism>
<dbReference type="Gene3D" id="2.20.100.10">
    <property type="entry name" value="Thrombospondin type-1 (TSP1) repeat"/>
    <property type="match status" value="1"/>
</dbReference>
<proteinExistence type="predicted"/>
<dbReference type="InterPro" id="IPR036383">
    <property type="entry name" value="TSP1_rpt_sf"/>
</dbReference>
<keyword evidence="2" id="KW-1015">Disulfide bond</keyword>
<reference evidence="6" key="1">
    <citation type="journal article" date="2020" name="Nature">
        <title>Giant virus diversity and host interactions through global metagenomics.</title>
        <authorList>
            <person name="Schulz F."/>
            <person name="Roux S."/>
            <person name="Paez-Espino D."/>
            <person name="Jungbluth S."/>
            <person name="Walsh D.A."/>
            <person name="Denef V.J."/>
            <person name="McMahon K.D."/>
            <person name="Konstantinidis K.T."/>
            <person name="Eloe-Fadrosh E.A."/>
            <person name="Kyrpides N.C."/>
            <person name="Woyke T."/>
        </authorList>
    </citation>
    <scope>NUCLEOTIDE SEQUENCE</scope>
    <source>
        <strain evidence="6">GVMAG-M-3300024261-37</strain>
    </source>
</reference>
<dbReference type="EMBL" id="MN740232">
    <property type="protein sequence ID" value="QHT94814.1"/>
    <property type="molecule type" value="Genomic_DNA"/>
</dbReference>
<evidence type="ECO:0000313" key="6">
    <source>
        <dbReference type="EMBL" id="QHT94814.1"/>
    </source>
</evidence>
<dbReference type="PANTHER" id="PTHR20920:SF5">
    <property type="entry name" value="SMB DOMAIN-CONTAINING PROTEIN"/>
    <property type="match status" value="1"/>
</dbReference>
<feature type="region of interest" description="Disordered" evidence="4">
    <location>
        <begin position="676"/>
        <end position="696"/>
    </location>
</feature>
<evidence type="ECO:0000256" key="1">
    <source>
        <dbReference type="ARBA" id="ARBA00022729"/>
    </source>
</evidence>
<dbReference type="SUPFAM" id="SSF82895">
    <property type="entry name" value="TSP-1 type 1 repeat"/>
    <property type="match status" value="1"/>
</dbReference>